<keyword evidence="3 6" id="KW-0028">Amino-acid biosynthesis</keyword>
<dbReference type="InterPro" id="IPR020568">
    <property type="entry name" value="Ribosomal_Su5_D2-typ_SF"/>
</dbReference>
<gene>
    <name evidence="6" type="primary">hisB</name>
    <name evidence="8" type="ORF">A6X21_11450</name>
</gene>
<protein>
    <recommendedName>
        <fullName evidence="2 6">Imidazoleglycerol-phosphate dehydratase</fullName>
        <shortName evidence="6">IGPD</shortName>
        <ecNumber evidence="6 7">4.2.1.19</ecNumber>
    </recommendedName>
</protein>
<accession>A0A1C3E6I1</accession>
<evidence type="ECO:0000313" key="9">
    <source>
        <dbReference type="Proteomes" id="UP000094828"/>
    </source>
</evidence>
<dbReference type="PANTHER" id="PTHR23133:SF2">
    <property type="entry name" value="IMIDAZOLEGLYCEROL-PHOSPHATE DEHYDRATASE"/>
    <property type="match status" value="1"/>
</dbReference>
<dbReference type="InterPro" id="IPR020565">
    <property type="entry name" value="ImidazoleglycerP_deHydtase_CS"/>
</dbReference>
<dbReference type="EMBL" id="LYDR01000151">
    <property type="protein sequence ID" value="ODA28846.1"/>
    <property type="molecule type" value="Genomic_DNA"/>
</dbReference>
<dbReference type="STRING" id="1841610.A6X21_11450"/>
<keyword evidence="9" id="KW-1185">Reference proteome</keyword>
<comment type="similarity">
    <text evidence="6 7">Belongs to the imidazoleglycerol-phosphate dehydratase family.</text>
</comment>
<dbReference type="InterPro" id="IPR038494">
    <property type="entry name" value="IGPD_sf"/>
</dbReference>
<dbReference type="UniPathway" id="UPA00031">
    <property type="reaction ID" value="UER00011"/>
</dbReference>
<dbReference type="SUPFAM" id="SSF54211">
    <property type="entry name" value="Ribosomal protein S5 domain 2-like"/>
    <property type="match status" value="2"/>
</dbReference>
<comment type="pathway">
    <text evidence="1 6 7">Amino-acid biosynthesis; L-histidine biosynthesis; L-histidine from 5-phospho-alpha-D-ribose 1-diphosphate: step 6/9.</text>
</comment>
<comment type="caution">
    <text evidence="8">The sequence shown here is derived from an EMBL/GenBank/DDBJ whole genome shotgun (WGS) entry which is preliminary data.</text>
</comment>
<reference evidence="8 9" key="1">
    <citation type="submission" date="2016-05" db="EMBL/GenBank/DDBJ databases">
        <title>Genomic and physiological characterization of Planctopirus sp. isolated from fresh water lake.</title>
        <authorList>
            <person name="Subhash Y."/>
            <person name="Ramana C."/>
        </authorList>
    </citation>
    <scope>NUCLEOTIDE SEQUENCE [LARGE SCALE GENOMIC DNA]</scope>
    <source>
        <strain evidence="8 9">JC280</strain>
    </source>
</reference>
<evidence type="ECO:0000256" key="6">
    <source>
        <dbReference type="HAMAP-Rule" id="MF_00076"/>
    </source>
</evidence>
<dbReference type="GO" id="GO:0004424">
    <property type="term" value="F:imidazoleglycerol-phosphate dehydratase activity"/>
    <property type="evidence" value="ECO:0007669"/>
    <property type="project" value="UniProtKB-UniRule"/>
</dbReference>
<dbReference type="NCBIfam" id="NF002114">
    <property type="entry name" value="PRK00951.2-4"/>
    <property type="match status" value="1"/>
</dbReference>
<dbReference type="AlphaFoldDB" id="A0A1C3E6I1"/>
<dbReference type="PROSITE" id="PS00955">
    <property type="entry name" value="IGP_DEHYDRATASE_2"/>
    <property type="match status" value="1"/>
</dbReference>
<dbReference type="FunFam" id="3.30.230.40:FF:000003">
    <property type="entry name" value="Imidazoleglycerol-phosphate dehydratase HisB"/>
    <property type="match status" value="1"/>
</dbReference>
<dbReference type="Pfam" id="PF00475">
    <property type="entry name" value="IGPD"/>
    <property type="match status" value="1"/>
</dbReference>
<evidence type="ECO:0000256" key="2">
    <source>
        <dbReference type="ARBA" id="ARBA00016664"/>
    </source>
</evidence>
<dbReference type="EC" id="4.2.1.19" evidence="6 7"/>
<dbReference type="PROSITE" id="PS00954">
    <property type="entry name" value="IGP_DEHYDRATASE_1"/>
    <property type="match status" value="1"/>
</dbReference>
<evidence type="ECO:0000256" key="3">
    <source>
        <dbReference type="ARBA" id="ARBA00022605"/>
    </source>
</evidence>
<proteinExistence type="inferred from homology"/>
<sequence>MEKSQNSFNENRVMSSPRQATIERHTFETKIRLSLNLDGSGQAQVATGVGFLDHMLTLFAKHGLFDLEVTCDGDTHIDDHHSTEDIGICLGKALLEALGHKAGIVRYGSITLPMEETLVTSALDLSGRVKFIYKVEFPTEKIGTFDTELVEEFWQAVAANALMNLHLVLHHGTNSHHISEAIFKGTARALRQAVAIDPRQTGVPSSKGTLST</sequence>
<comment type="catalytic activity">
    <reaction evidence="6 7">
        <text>D-erythro-1-(imidazol-4-yl)glycerol 3-phosphate = 3-(imidazol-4-yl)-2-oxopropyl phosphate + H2O</text>
        <dbReference type="Rhea" id="RHEA:11040"/>
        <dbReference type="ChEBI" id="CHEBI:15377"/>
        <dbReference type="ChEBI" id="CHEBI:57766"/>
        <dbReference type="ChEBI" id="CHEBI:58278"/>
        <dbReference type="EC" id="4.2.1.19"/>
    </reaction>
</comment>
<evidence type="ECO:0000313" key="8">
    <source>
        <dbReference type="EMBL" id="ODA28846.1"/>
    </source>
</evidence>
<dbReference type="NCBIfam" id="NF002109">
    <property type="entry name" value="PRK00951.1-5"/>
    <property type="match status" value="1"/>
</dbReference>
<dbReference type="NCBIfam" id="NF002111">
    <property type="entry name" value="PRK00951.2-1"/>
    <property type="match status" value="1"/>
</dbReference>
<dbReference type="FunFam" id="3.30.230.40:FF:000001">
    <property type="entry name" value="Imidazoleglycerol-phosphate dehydratase HisB"/>
    <property type="match status" value="1"/>
</dbReference>
<keyword evidence="6" id="KW-0963">Cytoplasm</keyword>
<dbReference type="Gene3D" id="3.30.230.40">
    <property type="entry name" value="Imidazole glycerol phosphate dehydratase, domain 1"/>
    <property type="match status" value="2"/>
</dbReference>
<evidence type="ECO:0000256" key="4">
    <source>
        <dbReference type="ARBA" id="ARBA00023102"/>
    </source>
</evidence>
<dbReference type="InterPro" id="IPR000807">
    <property type="entry name" value="ImidazoleglycerolP_deHydtase"/>
</dbReference>
<evidence type="ECO:0000256" key="1">
    <source>
        <dbReference type="ARBA" id="ARBA00005047"/>
    </source>
</evidence>
<comment type="subcellular location">
    <subcellularLocation>
        <location evidence="6 7">Cytoplasm</location>
    </subcellularLocation>
</comment>
<organism evidence="8 9">
    <name type="scientific">Planctopirus hydrillae</name>
    <dbReference type="NCBI Taxonomy" id="1841610"/>
    <lineage>
        <taxon>Bacteria</taxon>
        <taxon>Pseudomonadati</taxon>
        <taxon>Planctomycetota</taxon>
        <taxon>Planctomycetia</taxon>
        <taxon>Planctomycetales</taxon>
        <taxon>Planctomycetaceae</taxon>
        <taxon>Planctopirus</taxon>
    </lineage>
</organism>
<dbReference type="CDD" id="cd07914">
    <property type="entry name" value="IGPD"/>
    <property type="match status" value="1"/>
</dbReference>
<evidence type="ECO:0000256" key="5">
    <source>
        <dbReference type="ARBA" id="ARBA00023239"/>
    </source>
</evidence>
<keyword evidence="5 6" id="KW-0456">Lyase</keyword>
<dbReference type="GO" id="GO:0005737">
    <property type="term" value="C:cytoplasm"/>
    <property type="evidence" value="ECO:0007669"/>
    <property type="project" value="UniProtKB-SubCell"/>
</dbReference>
<dbReference type="HAMAP" id="MF_00076">
    <property type="entry name" value="HisB"/>
    <property type="match status" value="1"/>
</dbReference>
<evidence type="ECO:0000256" key="7">
    <source>
        <dbReference type="RuleBase" id="RU000599"/>
    </source>
</evidence>
<dbReference type="Proteomes" id="UP000094828">
    <property type="component" value="Unassembled WGS sequence"/>
</dbReference>
<dbReference type="PANTHER" id="PTHR23133">
    <property type="entry name" value="IMIDAZOLEGLYCEROL-PHOSPHATE DEHYDRATASE HIS7"/>
    <property type="match status" value="1"/>
</dbReference>
<keyword evidence="4 6" id="KW-0368">Histidine biosynthesis</keyword>
<name>A0A1C3E6I1_9PLAN</name>
<dbReference type="GO" id="GO:0000105">
    <property type="term" value="P:L-histidine biosynthetic process"/>
    <property type="evidence" value="ECO:0007669"/>
    <property type="project" value="UniProtKB-UniRule"/>
</dbReference>